<name>A0A2V2L767_9RHOB</name>
<feature type="transmembrane region" description="Helical" evidence="2">
    <location>
        <begin position="95"/>
        <end position="117"/>
    </location>
</feature>
<feature type="compositionally biased region" description="Basic residues" evidence="1">
    <location>
        <begin position="83"/>
        <end position="92"/>
    </location>
</feature>
<feature type="region of interest" description="Disordered" evidence="1">
    <location>
        <begin position="1"/>
        <end position="22"/>
    </location>
</feature>
<evidence type="ECO:0000256" key="2">
    <source>
        <dbReference type="SAM" id="Phobius"/>
    </source>
</evidence>
<protein>
    <submittedName>
        <fullName evidence="3">Uncharacterized protein</fullName>
    </submittedName>
</protein>
<feature type="region of interest" description="Disordered" evidence="1">
    <location>
        <begin position="61"/>
        <end position="92"/>
    </location>
</feature>
<evidence type="ECO:0000313" key="4">
    <source>
        <dbReference type="Proteomes" id="UP000245680"/>
    </source>
</evidence>
<reference evidence="3 4" key="1">
    <citation type="submission" date="2018-05" db="EMBL/GenBank/DDBJ databases">
        <title>Rhodobacteraceae gen. nov., sp. nov. isolated from sea water.</title>
        <authorList>
            <person name="Ren Y."/>
        </authorList>
    </citation>
    <scope>NUCLEOTIDE SEQUENCE [LARGE SCALE GENOMIC DNA]</scope>
    <source>
        <strain evidence="3 4">TG-679</strain>
    </source>
</reference>
<dbReference type="Proteomes" id="UP000245680">
    <property type="component" value="Unassembled WGS sequence"/>
</dbReference>
<dbReference type="Gene3D" id="3.40.710.10">
    <property type="entry name" value="DD-peptidase/beta-lactamase superfamily"/>
    <property type="match status" value="1"/>
</dbReference>
<dbReference type="OrthoDB" id="9800709at2"/>
<organism evidence="3 4">
    <name type="scientific">Meridianimarinicoccus roseus</name>
    <dbReference type="NCBI Taxonomy" id="2072018"/>
    <lineage>
        <taxon>Bacteria</taxon>
        <taxon>Pseudomonadati</taxon>
        <taxon>Pseudomonadota</taxon>
        <taxon>Alphaproteobacteria</taxon>
        <taxon>Rhodobacterales</taxon>
        <taxon>Paracoccaceae</taxon>
        <taxon>Meridianimarinicoccus</taxon>
    </lineage>
</organism>
<dbReference type="AlphaFoldDB" id="A0A2V2L767"/>
<dbReference type="SUPFAM" id="SSF56601">
    <property type="entry name" value="beta-lactamase/transpeptidase-like"/>
    <property type="match status" value="1"/>
</dbReference>
<evidence type="ECO:0000313" key="3">
    <source>
        <dbReference type="EMBL" id="PWR01288.1"/>
    </source>
</evidence>
<keyword evidence="2" id="KW-1133">Transmembrane helix</keyword>
<keyword evidence="2" id="KW-0472">Membrane</keyword>
<proteinExistence type="predicted"/>
<comment type="caution">
    <text evidence="3">The sequence shown here is derived from an EMBL/GenBank/DDBJ whole genome shotgun (WGS) entry which is preliminary data.</text>
</comment>
<dbReference type="InterPro" id="IPR012338">
    <property type="entry name" value="Beta-lactam/transpept-like"/>
</dbReference>
<dbReference type="EMBL" id="QGKU01000054">
    <property type="protein sequence ID" value="PWR01288.1"/>
    <property type="molecule type" value="Genomic_DNA"/>
</dbReference>
<keyword evidence="2" id="KW-0812">Transmembrane</keyword>
<gene>
    <name evidence="3" type="ORF">DKT77_17820</name>
</gene>
<evidence type="ECO:0000256" key="1">
    <source>
        <dbReference type="SAM" id="MobiDB-lite"/>
    </source>
</evidence>
<keyword evidence="4" id="KW-1185">Reference proteome</keyword>
<dbReference type="RefSeq" id="WP_109813022.1">
    <property type="nucleotide sequence ID" value="NZ_QGKU01000054.1"/>
</dbReference>
<accession>A0A2V2L767</accession>
<sequence>MSYDRNDAFKASPTVEGAARKGMRDGARARNLDASIAQQGTDYIDIALAAYRRERARRALGRGARTEAEQPTHVGSTDLPGKMPRKARSSSRMRPLRLVTGVLVIALAASGAALTFAPATTDRLATNAVRAMSAPEDAFSEGEALCSSLVEVRDEAGRRLGYQTSECASRRGLAVAPINSEDAVTKIASAMEPLEGRTLGQWTLTGIDLRGPARAMVNVPSYLVDRILRPVGMSPFDAPVHLIGGSPPLVSGLEMVTGHTEGSGKTSLQNIPKKLGSYARTAIFTAHNLPDKASRDRFVAESFACVAGQRYTDARFGPALGGEFCAVLLGRESLEELTLPEACFIAATARRPALAPGRRFDEKAREERDSRHAYLQGRAKMCLARLAEARGYSDETLNGFLARVDAIRPLEPAAGRGTAMRVGNLGGAFAGIAQDSGGAAQAVTLAAASQAAARALADEVEKTLASAAEKAKLCFGATCPADRRIEVLLALGEIGDDGGFRVRGLSESRQGLLFGPGLPSARPSAGSTNKAALLPLLALHGIETACAAPFRGLQNYDGFKGAACREPADEVDLETATAVSDNLVFIDAARRLPPTDIVSYLEAAGYAVFSAEDERLDIAGIVLGYGATPTPAGLMRVAASIQSGRPVGPLQISTQPRSERLSVAELTSPDAVAKARRDLEAPLRHAHGTARHAPPILDRAECTSGIAKTGTVDSVTPPDGVSAKLAVMAATCSGRSLVAIVRIAGPDGVAIQGVSSRLTTTIAARLIAGATAP</sequence>